<evidence type="ECO:0000256" key="11">
    <source>
        <dbReference type="RuleBase" id="RU003357"/>
    </source>
</evidence>
<dbReference type="GO" id="GO:0015891">
    <property type="term" value="P:siderophore transport"/>
    <property type="evidence" value="ECO:0007669"/>
    <property type="project" value="InterPro"/>
</dbReference>
<comment type="caution">
    <text evidence="15">The sequence shown here is derived from an EMBL/GenBank/DDBJ whole genome shotgun (WGS) entry which is preliminary data.</text>
</comment>
<evidence type="ECO:0000259" key="13">
    <source>
        <dbReference type="Pfam" id="PF00593"/>
    </source>
</evidence>
<evidence type="ECO:0000256" key="1">
    <source>
        <dbReference type="ARBA" id="ARBA00004571"/>
    </source>
</evidence>
<dbReference type="InterPro" id="IPR012910">
    <property type="entry name" value="Plug_dom"/>
</dbReference>
<dbReference type="NCBIfam" id="TIGR01783">
    <property type="entry name" value="TonB-siderophor"/>
    <property type="match status" value="1"/>
</dbReference>
<evidence type="ECO:0000256" key="9">
    <source>
        <dbReference type="ARBA" id="ARBA00023237"/>
    </source>
</evidence>
<keyword evidence="5 10" id="KW-0812">Transmembrane</keyword>
<proteinExistence type="inferred from homology"/>
<evidence type="ECO:0000256" key="6">
    <source>
        <dbReference type="ARBA" id="ARBA00023077"/>
    </source>
</evidence>
<dbReference type="InterPro" id="IPR036942">
    <property type="entry name" value="Beta-barrel_TonB_sf"/>
</dbReference>
<keyword evidence="12" id="KW-0732">Signal</keyword>
<dbReference type="SUPFAM" id="SSF56935">
    <property type="entry name" value="Porins"/>
    <property type="match status" value="1"/>
</dbReference>
<accession>A0A8J2XWS2</accession>
<dbReference type="Gene3D" id="2.170.130.10">
    <property type="entry name" value="TonB-dependent receptor, plug domain"/>
    <property type="match status" value="1"/>
</dbReference>
<feature type="domain" description="TonB-dependent receptor plug" evidence="14">
    <location>
        <begin position="55"/>
        <end position="157"/>
    </location>
</feature>
<sequence length="704" mass="77228">MKHIFLAPMLGAIMSAYAADDQITTLPVIDVGVDTSARLLAQPATTASRLDLTPLQTPASIDVITRAQLEARGDNNLNDAITRAAGISAMPHPGNGNSALSARGFTDSASVMRLYDGTRQYGGVGITYPFDTWSVERIEVLRGPASVIYGDGAIGGVVNVVPKKPTRGPIRNEVQATIGTDDTQRLGFGSGGAIDDKWSYRIDLSGDRSDGWVDMGESRNLNFSGALQLDVSPDLRFKLSHAQGRQEPMRYFGTPLIDGVQVKALREKNYNVGDGTIRFDDRWTELSAEWTPNADVTVRSKLYVIDSKRHWRNAENYVYNASTGRIDRSGDTEIFHDQAQIGNTTDVTFRGKLFGLKNQLSVGFDVNTSSFQHRNNNYVGTPTPPSVDPYGPVPGNFVSDEPTIARYRNKADQYALFVEDRIEFSERWSVVGGLRYDHADVSRANLIDGSQDFDKTYSNIGWRIGSVYAITPDLSLYGQYAEAADPVGGLLMITAANSAFDLSTGKQLEVGIKQVFDNAAGKGEWTLAAYGIRKNDLLTRDASDPNRRVQVGQQSSRGIEASLSLAFARGWQLDANAAVLRARYDDFSEAVGGVAVSRDGKVPPNVAERLANVWLSWNFRPDWIASAGLRHVGKRYADNANTLALPSYATTDLALQWNVAPDTTLALRGFNVFDRDTFTTAYYTATQWLRGPGRRIELTATHRF</sequence>
<evidence type="ECO:0000256" key="2">
    <source>
        <dbReference type="ARBA" id="ARBA00009810"/>
    </source>
</evidence>
<gene>
    <name evidence="15" type="primary">fhuA</name>
    <name evidence="15" type="ORF">GCM10007205_05880</name>
</gene>
<organism evidence="15 16">
    <name type="scientific">Oxalicibacterium flavum</name>
    <dbReference type="NCBI Taxonomy" id="179467"/>
    <lineage>
        <taxon>Bacteria</taxon>
        <taxon>Pseudomonadati</taxon>
        <taxon>Pseudomonadota</taxon>
        <taxon>Betaproteobacteria</taxon>
        <taxon>Burkholderiales</taxon>
        <taxon>Oxalobacteraceae</taxon>
        <taxon>Oxalicibacterium</taxon>
    </lineage>
</organism>
<protein>
    <submittedName>
        <fullName evidence="15">TonB-dependent receptor</fullName>
    </submittedName>
</protein>
<evidence type="ECO:0000313" key="15">
    <source>
        <dbReference type="EMBL" id="GGB99385.1"/>
    </source>
</evidence>
<evidence type="ECO:0000256" key="4">
    <source>
        <dbReference type="ARBA" id="ARBA00022452"/>
    </source>
</evidence>
<evidence type="ECO:0000313" key="16">
    <source>
        <dbReference type="Proteomes" id="UP000620266"/>
    </source>
</evidence>
<dbReference type="InterPro" id="IPR037066">
    <property type="entry name" value="Plug_dom_sf"/>
</dbReference>
<evidence type="ECO:0000256" key="12">
    <source>
        <dbReference type="SAM" id="SignalP"/>
    </source>
</evidence>
<dbReference type="CDD" id="cd01347">
    <property type="entry name" value="ligand_gated_channel"/>
    <property type="match status" value="1"/>
</dbReference>
<dbReference type="InterPro" id="IPR039426">
    <property type="entry name" value="TonB-dep_rcpt-like"/>
</dbReference>
<dbReference type="GO" id="GO:0015344">
    <property type="term" value="F:siderophore uptake transmembrane transporter activity"/>
    <property type="evidence" value="ECO:0007669"/>
    <property type="project" value="TreeGrafter"/>
</dbReference>
<evidence type="ECO:0000256" key="7">
    <source>
        <dbReference type="ARBA" id="ARBA00023136"/>
    </source>
</evidence>
<reference evidence="15" key="1">
    <citation type="journal article" date="2014" name="Int. J. Syst. Evol. Microbiol.">
        <title>Complete genome sequence of Corynebacterium casei LMG S-19264T (=DSM 44701T), isolated from a smear-ripened cheese.</title>
        <authorList>
            <consortium name="US DOE Joint Genome Institute (JGI-PGF)"/>
            <person name="Walter F."/>
            <person name="Albersmeier A."/>
            <person name="Kalinowski J."/>
            <person name="Ruckert C."/>
        </authorList>
    </citation>
    <scope>NUCLEOTIDE SEQUENCE</scope>
    <source>
        <strain evidence="15">CCM 7086</strain>
    </source>
</reference>
<keyword evidence="4 10" id="KW-1134">Transmembrane beta strand</keyword>
<dbReference type="Pfam" id="PF00593">
    <property type="entry name" value="TonB_dep_Rec_b-barrel"/>
    <property type="match status" value="1"/>
</dbReference>
<dbReference type="GO" id="GO:0009279">
    <property type="term" value="C:cell outer membrane"/>
    <property type="evidence" value="ECO:0007669"/>
    <property type="project" value="UniProtKB-SubCell"/>
</dbReference>
<dbReference type="PANTHER" id="PTHR32552:SF84">
    <property type="entry name" value="TONB-DEPENDENT RECEPTOR-RELATED"/>
    <property type="match status" value="1"/>
</dbReference>
<comment type="subcellular location">
    <subcellularLocation>
        <location evidence="1 10">Cell outer membrane</location>
        <topology evidence="1 10">Multi-pass membrane protein</topology>
    </subcellularLocation>
</comment>
<dbReference type="Pfam" id="PF07715">
    <property type="entry name" value="Plug"/>
    <property type="match status" value="1"/>
</dbReference>
<name>A0A8J2XWS2_9BURK</name>
<dbReference type="Gene3D" id="2.40.170.20">
    <property type="entry name" value="TonB-dependent receptor, beta-barrel domain"/>
    <property type="match status" value="1"/>
</dbReference>
<dbReference type="PANTHER" id="PTHR32552">
    <property type="entry name" value="FERRICHROME IRON RECEPTOR-RELATED"/>
    <property type="match status" value="1"/>
</dbReference>
<dbReference type="EMBL" id="BMCG01000001">
    <property type="protein sequence ID" value="GGB99385.1"/>
    <property type="molecule type" value="Genomic_DNA"/>
</dbReference>
<dbReference type="InterPro" id="IPR010105">
    <property type="entry name" value="TonB_sidphr_rcpt"/>
</dbReference>
<evidence type="ECO:0000259" key="14">
    <source>
        <dbReference type="Pfam" id="PF07715"/>
    </source>
</evidence>
<keyword evidence="9 10" id="KW-0998">Cell outer membrane</keyword>
<dbReference type="AlphaFoldDB" id="A0A8J2XWS2"/>
<dbReference type="RefSeq" id="WP_188394660.1">
    <property type="nucleotide sequence ID" value="NZ_BMCG01000001.1"/>
</dbReference>
<comment type="similarity">
    <text evidence="2 10 11">Belongs to the TonB-dependent receptor family.</text>
</comment>
<evidence type="ECO:0000256" key="5">
    <source>
        <dbReference type="ARBA" id="ARBA00022692"/>
    </source>
</evidence>
<dbReference type="InterPro" id="IPR000531">
    <property type="entry name" value="Beta-barrel_TonB"/>
</dbReference>
<feature type="domain" description="TonB-dependent receptor-like beta-barrel" evidence="13">
    <location>
        <begin position="269"/>
        <end position="672"/>
    </location>
</feature>
<reference evidence="15" key="2">
    <citation type="submission" date="2020-09" db="EMBL/GenBank/DDBJ databases">
        <authorList>
            <person name="Sun Q."/>
            <person name="Sedlacek I."/>
        </authorList>
    </citation>
    <scope>NUCLEOTIDE SEQUENCE</scope>
    <source>
        <strain evidence="15">CCM 7086</strain>
    </source>
</reference>
<feature type="signal peptide" evidence="12">
    <location>
        <begin position="1"/>
        <end position="18"/>
    </location>
</feature>
<keyword evidence="6 11" id="KW-0798">TonB box</keyword>
<feature type="chain" id="PRO_5035194216" evidence="12">
    <location>
        <begin position="19"/>
        <end position="704"/>
    </location>
</feature>
<keyword evidence="7 10" id="KW-0472">Membrane</keyword>
<keyword evidence="16" id="KW-1185">Reference proteome</keyword>
<evidence type="ECO:0000256" key="8">
    <source>
        <dbReference type="ARBA" id="ARBA00023170"/>
    </source>
</evidence>
<dbReference type="PROSITE" id="PS52016">
    <property type="entry name" value="TONB_DEPENDENT_REC_3"/>
    <property type="match status" value="1"/>
</dbReference>
<dbReference type="GO" id="GO:0038023">
    <property type="term" value="F:signaling receptor activity"/>
    <property type="evidence" value="ECO:0007669"/>
    <property type="project" value="InterPro"/>
</dbReference>
<evidence type="ECO:0000256" key="10">
    <source>
        <dbReference type="PROSITE-ProRule" id="PRU01360"/>
    </source>
</evidence>
<keyword evidence="8 15" id="KW-0675">Receptor</keyword>
<keyword evidence="3 10" id="KW-0813">Transport</keyword>
<dbReference type="Proteomes" id="UP000620266">
    <property type="component" value="Unassembled WGS sequence"/>
</dbReference>
<evidence type="ECO:0000256" key="3">
    <source>
        <dbReference type="ARBA" id="ARBA00022448"/>
    </source>
</evidence>